<dbReference type="InterPro" id="IPR014284">
    <property type="entry name" value="RNA_pol_sigma-70_dom"/>
</dbReference>
<evidence type="ECO:0000313" key="10">
    <source>
        <dbReference type="EMBL" id="GHI63271.1"/>
    </source>
</evidence>
<keyword evidence="4 6" id="KW-0238">DNA-binding</keyword>
<evidence type="ECO:0000256" key="6">
    <source>
        <dbReference type="RuleBase" id="RU000716"/>
    </source>
</evidence>
<comment type="similarity">
    <text evidence="1 6">Belongs to the sigma-70 factor family. ECF subfamily.</text>
</comment>
<evidence type="ECO:0000259" key="9">
    <source>
        <dbReference type="Pfam" id="PF08281"/>
    </source>
</evidence>
<sequence length="253" mass="27294">MSHRFDSSKVGHSSSRRRPNSRHAGPPAYQVPTETAPVSARTRSSSMSARQATERTVDTPAPLHVPAEDCPADDELAAGFVSGDEAGLTAAYDRWAPLVYTLARRSLGDAREAEDVTQTVFLAAWRGRAGFHPERGALGAWLVGITRRKIADALTARTRRAELATAVGERMSEPCADSDAQPDAVLDRVLVGRELARLPEAQRRVLVLAFYGDLTQPQIAELTGWPLGTVKSHARRGLHRLGRSLEASGALAS</sequence>
<dbReference type="Pfam" id="PF08281">
    <property type="entry name" value="Sigma70_r4_2"/>
    <property type="match status" value="1"/>
</dbReference>
<accession>A0ABQ3S572</accession>
<dbReference type="InterPro" id="IPR013324">
    <property type="entry name" value="RNA_pol_sigma_r3/r4-like"/>
</dbReference>
<dbReference type="PROSITE" id="PS01063">
    <property type="entry name" value="SIGMA70_ECF"/>
    <property type="match status" value="1"/>
</dbReference>
<dbReference type="InterPro" id="IPR039425">
    <property type="entry name" value="RNA_pol_sigma-70-like"/>
</dbReference>
<dbReference type="Proteomes" id="UP000649259">
    <property type="component" value="Unassembled WGS sequence"/>
</dbReference>
<reference evidence="11" key="1">
    <citation type="submission" date="2023-07" db="EMBL/GenBank/DDBJ databases">
        <title>Whole genome shotgun sequence of Streptomyces cacaoi subsp. asoensis NBRC 13813.</title>
        <authorList>
            <person name="Komaki H."/>
            <person name="Tamura T."/>
        </authorList>
    </citation>
    <scope>NUCLEOTIDE SEQUENCE [LARGE SCALE GENOMIC DNA]</scope>
    <source>
        <strain evidence="11">NBRC 13813</strain>
    </source>
</reference>
<feature type="domain" description="RNA polymerase sigma factor 70 region 4 type 2" evidence="9">
    <location>
        <begin position="191"/>
        <end position="241"/>
    </location>
</feature>
<keyword evidence="2 6" id="KW-0805">Transcription regulation</keyword>
<dbReference type="Pfam" id="PF04542">
    <property type="entry name" value="Sigma70_r2"/>
    <property type="match status" value="1"/>
</dbReference>
<evidence type="ECO:0000256" key="1">
    <source>
        <dbReference type="ARBA" id="ARBA00010641"/>
    </source>
</evidence>
<keyword evidence="5 6" id="KW-0804">Transcription</keyword>
<evidence type="ECO:0000256" key="3">
    <source>
        <dbReference type="ARBA" id="ARBA00023082"/>
    </source>
</evidence>
<evidence type="ECO:0000256" key="5">
    <source>
        <dbReference type="ARBA" id="ARBA00023163"/>
    </source>
</evidence>
<feature type="domain" description="RNA polymerase sigma-70 region 2" evidence="8">
    <location>
        <begin position="92"/>
        <end position="159"/>
    </location>
</feature>
<feature type="compositionally biased region" description="Low complexity" evidence="7">
    <location>
        <begin position="39"/>
        <end position="51"/>
    </location>
</feature>
<dbReference type="PANTHER" id="PTHR43133:SF62">
    <property type="entry name" value="RNA POLYMERASE SIGMA FACTOR SIGZ"/>
    <property type="match status" value="1"/>
</dbReference>
<dbReference type="InterPro" id="IPR013325">
    <property type="entry name" value="RNA_pol_sigma_r2"/>
</dbReference>
<gene>
    <name evidence="10" type="ORF">Saso_49210</name>
</gene>
<evidence type="ECO:0000256" key="2">
    <source>
        <dbReference type="ARBA" id="ARBA00023015"/>
    </source>
</evidence>
<dbReference type="InterPro" id="IPR036388">
    <property type="entry name" value="WH-like_DNA-bd_sf"/>
</dbReference>
<dbReference type="Gene3D" id="1.10.10.10">
    <property type="entry name" value="Winged helix-like DNA-binding domain superfamily/Winged helix DNA-binding domain"/>
    <property type="match status" value="1"/>
</dbReference>
<evidence type="ECO:0000259" key="8">
    <source>
        <dbReference type="Pfam" id="PF04542"/>
    </source>
</evidence>
<dbReference type="SUPFAM" id="SSF88946">
    <property type="entry name" value="Sigma2 domain of RNA polymerase sigma factors"/>
    <property type="match status" value="1"/>
</dbReference>
<feature type="region of interest" description="Disordered" evidence="7">
    <location>
        <begin position="1"/>
        <end position="64"/>
    </location>
</feature>
<evidence type="ECO:0000313" key="11">
    <source>
        <dbReference type="Proteomes" id="UP000649259"/>
    </source>
</evidence>
<dbReference type="InterPro" id="IPR000838">
    <property type="entry name" value="RNA_pol_sigma70_ECF_CS"/>
</dbReference>
<dbReference type="Gene3D" id="1.10.1740.10">
    <property type="match status" value="1"/>
</dbReference>
<proteinExistence type="inferred from homology"/>
<dbReference type="InterPro" id="IPR007627">
    <property type="entry name" value="RNA_pol_sigma70_r2"/>
</dbReference>
<keyword evidence="11" id="KW-1185">Reference proteome</keyword>
<name>A0ABQ3S572_9ACTN</name>
<dbReference type="SUPFAM" id="SSF88659">
    <property type="entry name" value="Sigma3 and sigma4 domains of RNA polymerase sigma factors"/>
    <property type="match status" value="1"/>
</dbReference>
<protein>
    <recommendedName>
        <fullName evidence="6">RNA polymerase sigma factor</fullName>
    </recommendedName>
</protein>
<organism evidence="10 11">
    <name type="scientific">Streptomyces asoensis</name>
    <dbReference type="NCBI Taxonomy" id="249586"/>
    <lineage>
        <taxon>Bacteria</taxon>
        <taxon>Bacillati</taxon>
        <taxon>Actinomycetota</taxon>
        <taxon>Actinomycetes</taxon>
        <taxon>Kitasatosporales</taxon>
        <taxon>Streptomycetaceae</taxon>
        <taxon>Streptomyces</taxon>
    </lineage>
</organism>
<dbReference type="CDD" id="cd06171">
    <property type="entry name" value="Sigma70_r4"/>
    <property type="match status" value="1"/>
</dbReference>
<dbReference type="EMBL" id="BNEB01000005">
    <property type="protein sequence ID" value="GHI63271.1"/>
    <property type="molecule type" value="Genomic_DNA"/>
</dbReference>
<dbReference type="InterPro" id="IPR013249">
    <property type="entry name" value="RNA_pol_sigma70_r4_t2"/>
</dbReference>
<keyword evidence="3 6" id="KW-0731">Sigma factor</keyword>
<dbReference type="PANTHER" id="PTHR43133">
    <property type="entry name" value="RNA POLYMERASE ECF-TYPE SIGMA FACTO"/>
    <property type="match status" value="1"/>
</dbReference>
<dbReference type="NCBIfam" id="TIGR02937">
    <property type="entry name" value="sigma70-ECF"/>
    <property type="match status" value="1"/>
</dbReference>
<comment type="caution">
    <text evidence="10">The sequence shown here is derived from an EMBL/GenBank/DDBJ whole genome shotgun (WGS) entry which is preliminary data.</text>
</comment>
<evidence type="ECO:0000256" key="4">
    <source>
        <dbReference type="ARBA" id="ARBA00023125"/>
    </source>
</evidence>
<evidence type="ECO:0000256" key="7">
    <source>
        <dbReference type="SAM" id="MobiDB-lite"/>
    </source>
</evidence>